<sequence>MYDATRTDGRVQANGQKARRVSAIKKRLEISTFKLDPTHIDVRRLVNEIHRDVRTGVAAEHLDDLAIGAALRSAHINPSYIWLASHIEVAKMHKSLPPRFSDSVKALRDAPESLVLSKELLEVVEKHKDTLDNAIVHMNDYDHG</sequence>
<reference evidence="1" key="1">
    <citation type="submission" date="2023-03" db="EMBL/GenBank/DDBJ databases">
        <title>Massive genome expansion in bonnet fungi (Mycena s.s.) driven by repeated elements and novel gene families across ecological guilds.</title>
        <authorList>
            <consortium name="Lawrence Berkeley National Laboratory"/>
            <person name="Harder C.B."/>
            <person name="Miyauchi S."/>
            <person name="Viragh M."/>
            <person name="Kuo A."/>
            <person name="Thoen E."/>
            <person name="Andreopoulos B."/>
            <person name="Lu D."/>
            <person name="Skrede I."/>
            <person name="Drula E."/>
            <person name="Henrissat B."/>
            <person name="Morin E."/>
            <person name="Kohler A."/>
            <person name="Barry K."/>
            <person name="LaButti K."/>
            <person name="Morin E."/>
            <person name="Salamov A."/>
            <person name="Lipzen A."/>
            <person name="Mereny Z."/>
            <person name="Hegedus B."/>
            <person name="Baldrian P."/>
            <person name="Stursova M."/>
            <person name="Weitz H."/>
            <person name="Taylor A."/>
            <person name="Grigoriev I.V."/>
            <person name="Nagy L.G."/>
            <person name="Martin F."/>
            <person name="Kauserud H."/>
        </authorList>
    </citation>
    <scope>NUCLEOTIDE SEQUENCE</scope>
    <source>
        <strain evidence="1">CBHHK067</strain>
    </source>
</reference>
<dbReference type="SUPFAM" id="SSF48168">
    <property type="entry name" value="R1 subunit of ribonucleotide reductase, N-terminal domain"/>
    <property type="match status" value="1"/>
</dbReference>
<proteinExistence type="predicted"/>
<dbReference type="GO" id="GO:0005524">
    <property type="term" value="F:ATP binding"/>
    <property type="evidence" value="ECO:0007669"/>
    <property type="project" value="TreeGrafter"/>
</dbReference>
<dbReference type="GO" id="GO:0005971">
    <property type="term" value="C:ribonucleoside-diphosphate reductase complex"/>
    <property type="evidence" value="ECO:0007669"/>
    <property type="project" value="TreeGrafter"/>
</dbReference>
<name>A0AAD7D8A6_MYCRO</name>
<dbReference type="InterPro" id="IPR008926">
    <property type="entry name" value="RNR_R1-su_N"/>
</dbReference>
<dbReference type="PANTHER" id="PTHR11573:SF28">
    <property type="entry name" value="RIBONUCLEOSIDE-DIPHOSPHATE REDUCTASE"/>
    <property type="match status" value="1"/>
</dbReference>
<comment type="caution">
    <text evidence="1">The sequence shown here is derived from an EMBL/GenBank/DDBJ whole genome shotgun (WGS) entry which is preliminary data.</text>
</comment>
<evidence type="ECO:0000313" key="1">
    <source>
        <dbReference type="EMBL" id="KAJ7683371.1"/>
    </source>
</evidence>
<dbReference type="EMBL" id="JARKIE010000109">
    <property type="protein sequence ID" value="KAJ7683371.1"/>
    <property type="molecule type" value="Genomic_DNA"/>
</dbReference>
<protein>
    <submittedName>
        <fullName evidence="1">Uncharacterized protein</fullName>
    </submittedName>
</protein>
<keyword evidence="2" id="KW-1185">Reference proteome</keyword>
<accession>A0AAD7D8A6</accession>
<evidence type="ECO:0000313" key="2">
    <source>
        <dbReference type="Proteomes" id="UP001221757"/>
    </source>
</evidence>
<dbReference type="GO" id="GO:0009263">
    <property type="term" value="P:deoxyribonucleotide biosynthetic process"/>
    <property type="evidence" value="ECO:0007669"/>
    <property type="project" value="TreeGrafter"/>
</dbReference>
<dbReference type="PANTHER" id="PTHR11573">
    <property type="entry name" value="RIBONUCLEOSIDE-DIPHOSPHATE REDUCTASE LARGE CHAIN"/>
    <property type="match status" value="1"/>
</dbReference>
<dbReference type="InterPro" id="IPR039718">
    <property type="entry name" value="Rrm1"/>
</dbReference>
<gene>
    <name evidence="1" type="ORF">B0H17DRAFT_1205229</name>
</gene>
<organism evidence="1 2">
    <name type="scientific">Mycena rosella</name>
    <name type="common">Pink bonnet</name>
    <name type="synonym">Agaricus rosellus</name>
    <dbReference type="NCBI Taxonomy" id="1033263"/>
    <lineage>
        <taxon>Eukaryota</taxon>
        <taxon>Fungi</taxon>
        <taxon>Dikarya</taxon>
        <taxon>Basidiomycota</taxon>
        <taxon>Agaricomycotina</taxon>
        <taxon>Agaricomycetes</taxon>
        <taxon>Agaricomycetidae</taxon>
        <taxon>Agaricales</taxon>
        <taxon>Marasmiineae</taxon>
        <taxon>Mycenaceae</taxon>
        <taxon>Mycena</taxon>
    </lineage>
</organism>
<dbReference type="AlphaFoldDB" id="A0AAD7D8A6"/>
<dbReference type="Proteomes" id="UP001221757">
    <property type="component" value="Unassembled WGS sequence"/>
</dbReference>
<dbReference type="GO" id="GO:0004748">
    <property type="term" value="F:ribonucleoside-diphosphate reductase activity, thioredoxin disulfide as acceptor"/>
    <property type="evidence" value="ECO:0007669"/>
    <property type="project" value="TreeGrafter"/>
</dbReference>